<dbReference type="Pfam" id="PF11367">
    <property type="entry name" value="Tail_completion_gp17"/>
    <property type="match status" value="1"/>
</dbReference>
<evidence type="ECO:0000313" key="1">
    <source>
        <dbReference type="EMBL" id="MQY41656.1"/>
    </source>
</evidence>
<accession>A0A844AWV5</accession>
<proteinExistence type="predicted"/>
<comment type="caution">
    <text evidence="1">The sequence shown here is derived from an EMBL/GenBank/DDBJ whole genome shotgun (WGS) entry which is preliminary data.</text>
</comment>
<sequence>MSYATSAALQMAIYDALQSDSAVSSVLSGHIYDALPSGSLPAIYALIGTEEARDRSDKTHSATLYLVTIRVISESAGFVGAKQAAGAICDAILGSNMVMTRGAISGCWFDRAYARSLKSGGREVSLRFRFHVDDRAITTV</sequence>
<protein>
    <submittedName>
        <fullName evidence="1">DUF3168 domain-containing protein</fullName>
    </submittedName>
</protein>
<dbReference type="InterPro" id="IPR021508">
    <property type="entry name" value="Gp17-like"/>
</dbReference>
<keyword evidence="2" id="KW-1185">Reference proteome</keyword>
<name>A0A844AWV5_9RHOB</name>
<dbReference type="InterPro" id="IPR053745">
    <property type="entry name" value="Viral_Tail_Comp_sf"/>
</dbReference>
<dbReference type="Gene3D" id="3.30.2000.30">
    <property type="match status" value="1"/>
</dbReference>
<evidence type="ECO:0000313" key="2">
    <source>
        <dbReference type="Proteomes" id="UP000436694"/>
    </source>
</evidence>
<dbReference type="AlphaFoldDB" id="A0A844AWV5"/>
<dbReference type="Proteomes" id="UP000436694">
    <property type="component" value="Unassembled WGS sequence"/>
</dbReference>
<gene>
    <name evidence="1" type="ORF">GG681_03315</name>
</gene>
<organism evidence="1 2">
    <name type="scientific">Tritonibacter aquimaris</name>
    <dbReference type="NCBI Taxonomy" id="2663379"/>
    <lineage>
        <taxon>Bacteria</taxon>
        <taxon>Pseudomonadati</taxon>
        <taxon>Pseudomonadota</taxon>
        <taxon>Alphaproteobacteria</taxon>
        <taxon>Rhodobacterales</taxon>
        <taxon>Paracoccaceae</taxon>
        <taxon>Tritonibacter</taxon>
    </lineage>
</organism>
<dbReference type="EMBL" id="WIXK01000001">
    <property type="protein sequence ID" value="MQY41656.1"/>
    <property type="molecule type" value="Genomic_DNA"/>
</dbReference>
<reference evidence="1 2" key="1">
    <citation type="submission" date="2019-10" db="EMBL/GenBank/DDBJ databases">
        <title>Epibacterium sp. nov., isolated from seawater.</title>
        <authorList>
            <person name="Zhang X."/>
            <person name="Li N."/>
        </authorList>
    </citation>
    <scope>NUCLEOTIDE SEQUENCE [LARGE SCALE GENOMIC DNA]</scope>
    <source>
        <strain evidence="1 2">SM1969</strain>
    </source>
</reference>
<dbReference type="RefSeq" id="WP_153545018.1">
    <property type="nucleotide sequence ID" value="NZ_WIXK01000001.1"/>
</dbReference>